<accession>A0A161ZUP6</accession>
<dbReference type="AlphaFoldDB" id="A0A161ZUP6"/>
<gene>
    <name evidence="2" type="ORF">DCAR_020953</name>
    <name evidence="3" type="ORF">DCAR_0311566</name>
</gene>
<sequence>MDQPPSPRRNPSRSTGSFSLTCNSTPSFFVDMVLDEKDSARSTESELAGRKRVVRTGDPYYEAAVKRRSGGTALDEFLHKRMLSTMPSNVNTRNNANTNAGVGQYAPAHYNQPKENVVKSSGHENTQLYIDGCGNSEVSKPRRRGPGVNKIINSQESVIDLNKAPKAAKKPRTRGLGIEKLLAQRFGNEDGNKTGTQATAMDDDINTPCTQGATHKSPTTAG</sequence>
<reference evidence="2" key="1">
    <citation type="journal article" date="2016" name="Nat. Genet.">
        <title>A high-quality carrot genome assembly provides new insights into carotenoid accumulation and asterid genome evolution.</title>
        <authorList>
            <person name="Iorizzo M."/>
            <person name="Ellison S."/>
            <person name="Senalik D."/>
            <person name="Zeng P."/>
            <person name="Satapoomin P."/>
            <person name="Huang J."/>
            <person name="Bowman M."/>
            <person name="Iovene M."/>
            <person name="Sanseverino W."/>
            <person name="Cavagnaro P."/>
            <person name="Yildiz M."/>
            <person name="Macko-Podgorni A."/>
            <person name="Moranska E."/>
            <person name="Grzebelus E."/>
            <person name="Grzebelus D."/>
            <person name="Ashrafi H."/>
            <person name="Zheng Z."/>
            <person name="Cheng S."/>
            <person name="Spooner D."/>
            <person name="Van Deynze A."/>
            <person name="Simon P."/>
        </authorList>
    </citation>
    <scope>NUCLEOTIDE SEQUENCE [LARGE SCALE GENOMIC DNA]</scope>
    <source>
        <tissue evidence="2">Leaf</tissue>
    </source>
</reference>
<organism evidence="2">
    <name type="scientific">Daucus carota subsp. sativus</name>
    <name type="common">Carrot</name>
    <dbReference type="NCBI Taxonomy" id="79200"/>
    <lineage>
        <taxon>Eukaryota</taxon>
        <taxon>Viridiplantae</taxon>
        <taxon>Streptophyta</taxon>
        <taxon>Embryophyta</taxon>
        <taxon>Tracheophyta</taxon>
        <taxon>Spermatophyta</taxon>
        <taxon>Magnoliopsida</taxon>
        <taxon>eudicotyledons</taxon>
        <taxon>Gunneridae</taxon>
        <taxon>Pentapetalae</taxon>
        <taxon>asterids</taxon>
        <taxon>campanulids</taxon>
        <taxon>Apiales</taxon>
        <taxon>Apiaceae</taxon>
        <taxon>Apioideae</taxon>
        <taxon>Scandiceae</taxon>
        <taxon>Daucinae</taxon>
        <taxon>Daucus</taxon>
        <taxon>Daucus sect. Daucus</taxon>
    </lineage>
</organism>
<dbReference type="Proteomes" id="UP000077755">
    <property type="component" value="Chromosome 3"/>
</dbReference>
<reference evidence="3" key="2">
    <citation type="submission" date="2022-03" db="EMBL/GenBank/DDBJ databases">
        <title>Draft title - Genomic analysis of global carrot germplasm unveils the trajectory of domestication and the origin of high carotenoid orange carrot.</title>
        <authorList>
            <person name="Iorizzo M."/>
            <person name="Ellison S."/>
            <person name="Senalik D."/>
            <person name="Macko-Podgorni A."/>
            <person name="Grzebelus D."/>
            <person name="Bostan H."/>
            <person name="Rolling W."/>
            <person name="Curaba J."/>
            <person name="Simon P."/>
        </authorList>
    </citation>
    <scope>NUCLEOTIDE SEQUENCE</scope>
    <source>
        <tissue evidence="3">Leaf</tissue>
    </source>
</reference>
<dbReference type="EMBL" id="CP093345">
    <property type="protein sequence ID" value="WOG92303.1"/>
    <property type="molecule type" value="Genomic_DNA"/>
</dbReference>
<evidence type="ECO:0000256" key="1">
    <source>
        <dbReference type="SAM" id="MobiDB-lite"/>
    </source>
</evidence>
<evidence type="ECO:0000313" key="2">
    <source>
        <dbReference type="EMBL" id="KZM91682.1"/>
    </source>
</evidence>
<dbReference type="Gramene" id="KZM91682">
    <property type="protein sequence ID" value="KZM91682"/>
    <property type="gene ID" value="DCAR_020953"/>
</dbReference>
<feature type="region of interest" description="Disordered" evidence="1">
    <location>
        <begin position="1"/>
        <end position="20"/>
    </location>
</feature>
<feature type="region of interest" description="Disordered" evidence="1">
    <location>
        <begin position="187"/>
        <end position="222"/>
    </location>
</feature>
<name>A0A161ZUP6_DAUCS</name>
<protein>
    <submittedName>
        <fullName evidence="2">Uncharacterized protein</fullName>
    </submittedName>
</protein>
<evidence type="ECO:0000313" key="3">
    <source>
        <dbReference type="EMBL" id="WOG92303.1"/>
    </source>
</evidence>
<proteinExistence type="predicted"/>
<evidence type="ECO:0000313" key="4">
    <source>
        <dbReference type="Proteomes" id="UP000077755"/>
    </source>
</evidence>
<keyword evidence="4" id="KW-1185">Reference proteome</keyword>
<dbReference type="EMBL" id="LNRQ01000006">
    <property type="protein sequence ID" value="KZM91682.1"/>
    <property type="molecule type" value="Genomic_DNA"/>
</dbReference>
<feature type="compositionally biased region" description="Polar residues" evidence="1">
    <location>
        <begin position="207"/>
        <end position="222"/>
    </location>
</feature>